<sequence length="134" mass="14730">MAVVCVVLAQVNRDRMTWLQLLMMWPYQTRDRVVVMLAATALLAVGTPLLLFARQMDALGRSNAAWWWNRPMVAAFRLAAAGAIVLGVFGFYLLLRRPLGMPPLPTLLAPTSTPRPAPTSTPRPALLIPTTPIP</sequence>
<keyword evidence="2" id="KW-0472">Membrane</keyword>
<gene>
    <name evidence="3" type="ORF">AVDCRST_MAG77-6018</name>
</gene>
<protein>
    <submittedName>
        <fullName evidence="3">Uncharacterized protein</fullName>
    </submittedName>
</protein>
<proteinExistence type="predicted"/>
<name>A0A6J4KGL3_9CHLR</name>
<feature type="transmembrane region" description="Helical" evidence="2">
    <location>
        <begin position="74"/>
        <end position="95"/>
    </location>
</feature>
<feature type="transmembrane region" description="Helical" evidence="2">
    <location>
        <begin position="33"/>
        <end position="53"/>
    </location>
</feature>
<reference evidence="3" key="1">
    <citation type="submission" date="2020-02" db="EMBL/GenBank/DDBJ databases">
        <authorList>
            <person name="Meier V. D."/>
        </authorList>
    </citation>
    <scope>NUCLEOTIDE SEQUENCE</scope>
    <source>
        <strain evidence="3">AVDCRST_MAG77</strain>
    </source>
</reference>
<accession>A0A6J4KGL3</accession>
<keyword evidence="2" id="KW-0812">Transmembrane</keyword>
<feature type="region of interest" description="Disordered" evidence="1">
    <location>
        <begin position="111"/>
        <end position="134"/>
    </location>
</feature>
<keyword evidence="2" id="KW-1133">Transmembrane helix</keyword>
<organism evidence="3">
    <name type="scientific">uncultured Chloroflexota bacterium</name>
    <dbReference type="NCBI Taxonomy" id="166587"/>
    <lineage>
        <taxon>Bacteria</taxon>
        <taxon>Bacillati</taxon>
        <taxon>Chloroflexota</taxon>
        <taxon>environmental samples</taxon>
    </lineage>
</organism>
<dbReference type="EMBL" id="CADCTC010000313">
    <property type="protein sequence ID" value="CAA9305133.1"/>
    <property type="molecule type" value="Genomic_DNA"/>
</dbReference>
<evidence type="ECO:0000313" key="3">
    <source>
        <dbReference type="EMBL" id="CAA9305133.1"/>
    </source>
</evidence>
<evidence type="ECO:0000256" key="2">
    <source>
        <dbReference type="SAM" id="Phobius"/>
    </source>
</evidence>
<dbReference type="AlphaFoldDB" id="A0A6J4KGL3"/>
<evidence type="ECO:0000256" key="1">
    <source>
        <dbReference type="SAM" id="MobiDB-lite"/>
    </source>
</evidence>